<dbReference type="EMBL" id="LN729787">
    <property type="protein sequence ID" value="CEP13499.1"/>
    <property type="molecule type" value="Genomic_DNA"/>
</dbReference>
<dbReference type="Proteomes" id="UP000054107">
    <property type="component" value="Unassembled WGS sequence"/>
</dbReference>
<accession>A0A0B7N7P0</accession>
<protein>
    <submittedName>
        <fullName evidence="1">Uncharacterized protein</fullName>
    </submittedName>
</protein>
<name>A0A0B7N7P0_9FUNG</name>
<proteinExistence type="predicted"/>
<sequence length="82" mass="9570">MNNPHQSFWTTKCGIINNNKNINMELQYNISDDQRVILVKLTILGNYDTSPMYVLDLYAPASDDHTRHNKVFCRHVLDPSYL</sequence>
<dbReference type="AlphaFoldDB" id="A0A0B7N7P0"/>
<evidence type="ECO:0000313" key="2">
    <source>
        <dbReference type="Proteomes" id="UP000054107"/>
    </source>
</evidence>
<organism evidence="1 2">
    <name type="scientific">Parasitella parasitica</name>
    <dbReference type="NCBI Taxonomy" id="35722"/>
    <lineage>
        <taxon>Eukaryota</taxon>
        <taxon>Fungi</taxon>
        <taxon>Fungi incertae sedis</taxon>
        <taxon>Mucoromycota</taxon>
        <taxon>Mucoromycotina</taxon>
        <taxon>Mucoromycetes</taxon>
        <taxon>Mucorales</taxon>
        <taxon>Mucorineae</taxon>
        <taxon>Mucoraceae</taxon>
        <taxon>Parasitella</taxon>
    </lineage>
</organism>
<reference evidence="1 2" key="1">
    <citation type="submission" date="2014-09" db="EMBL/GenBank/DDBJ databases">
        <authorList>
            <person name="Ellenberger Sabrina"/>
        </authorList>
    </citation>
    <scope>NUCLEOTIDE SEQUENCE [LARGE SCALE GENOMIC DNA]</scope>
    <source>
        <strain evidence="1 2">CBS 412.66</strain>
    </source>
</reference>
<keyword evidence="2" id="KW-1185">Reference proteome</keyword>
<evidence type="ECO:0000313" key="1">
    <source>
        <dbReference type="EMBL" id="CEP13499.1"/>
    </source>
</evidence>
<gene>
    <name evidence="1" type="primary">PARPA_07578.1 scaffold 28415</name>
</gene>